<evidence type="ECO:0000313" key="3">
    <source>
        <dbReference type="EMBL" id="KGJ01686.1"/>
    </source>
</evidence>
<evidence type="ECO:0000256" key="2">
    <source>
        <dbReference type="SAM" id="SignalP"/>
    </source>
</evidence>
<feature type="non-terminal residue" evidence="3">
    <location>
        <position position="90"/>
    </location>
</feature>
<feature type="compositionally biased region" description="Pro residues" evidence="1">
    <location>
        <begin position="68"/>
        <end position="77"/>
    </location>
</feature>
<evidence type="ECO:0000256" key="1">
    <source>
        <dbReference type="SAM" id="MobiDB-lite"/>
    </source>
</evidence>
<protein>
    <submittedName>
        <fullName evidence="3">Uncharacterized protein</fullName>
    </submittedName>
</protein>
<keyword evidence="4" id="KW-1185">Reference proteome</keyword>
<dbReference type="STRING" id="690417.IC63_16355"/>
<dbReference type="AlphaFoldDB" id="A0A099EUK9"/>
<evidence type="ECO:0000313" key="4">
    <source>
        <dbReference type="Proteomes" id="UP000029917"/>
    </source>
</evidence>
<dbReference type="Proteomes" id="UP000029917">
    <property type="component" value="Unassembled WGS sequence"/>
</dbReference>
<dbReference type="EMBL" id="JRKS01000096">
    <property type="protein sequence ID" value="KGJ01686.1"/>
    <property type="molecule type" value="Genomic_DNA"/>
</dbReference>
<feature type="region of interest" description="Disordered" evidence="1">
    <location>
        <begin position="28"/>
        <end position="90"/>
    </location>
</feature>
<reference evidence="3 4" key="1">
    <citation type="submission" date="2014-09" db="EMBL/GenBank/DDBJ databases">
        <authorList>
            <person name="McGinnis J.M."/>
            <person name="Wolfgang W.J."/>
        </authorList>
    </citation>
    <scope>NUCLEOTIDE SEQUENCE [LARGE SCALE GENOMIC DNA]</scope>
    <source>
        <strain evidence="3 4">HAMBI 3106</strain>
    </source>
</reference>
<accession>A0A099EUK9</accession>
<gene>
    <name evidence="3" type="ORF">IC63_16355</name>
</gene>
<reference evidence="3 4" key="2">
    <citation type="submission" date="2014-10" db="EMBL/GenBank/DDBJ databases">
        <title>Paracoccus sanguinis sp. nov., isolated from clinical specimens of New York State patients.</title>
        <authorList>
            <person name="Mingle L.A."/>
            <person name="Cole J.A."/>
            <person name="Lapierre P."/>
            <person name="Musser K.A."/>
        </authorList>
    </citation>
    <scope>NUCLEOTIDE SEQUENCE [LARGE SCALE GENOMIC DNA]</scope>
    <source>
        <strain evidence="3 4">HAMBI 3106</strain>
    </source>
</reference>
<name>A0A099EUK9_9RHOB</name>
<sequence>MGFWSGLAHGAVMSAATLAALSVALPQDRAGREGGARVSAAARGAAGAEGAPGATAGEAAAGKAAPEAAPPSAPPATPVTDAAPRSAHDG</sequence>
<proteinExistence type="predicted"/>
<feature type="chain" id="PRO_5001954121" evidence="2">
    <location>
        <begin position="20"/>
        <end position="90"/>
    </location>
</feature>
<feature type="compositionally biased region" description="Low complexity" evidence="1">
    <location>
        <begin position="36"/>
        <end position="67"/>
    </location>
</feature>
<keyword evidence="2" id="KW-0732">Signal</keyword>
<comment type="caution">
    <text evidence="3">The sequence shown here is derived from an EMBL/GenBank/DDBJ whole genome shotgun (WGS) entry which is preliminary data.</text>
</comment>
<organism evidence="3 4">
    <name type="scientific">Paracoccus sphaerophysae</name>
    <dbReference type="NCBI Taxonomy" id="690417"/>
    <lineage>
        <taxon>Bacteria</taxon>
        <taxon>Pseudomonadati</taxon>
        <taxon>Pseudomonadota</taxon>
        <taxon>Alphaproteobacteria</taxon>
        <taxon>Rhodobacterales</taxon>
        <taxon>Paracoccaceae</taxon>
        <taxon>Paracoccus</taxon>
    </lineage>
</organism>
<feature type="signal peptide" evidence="2">
    <location>
        <begin position="1"/>
        <end position="19"/>
    </location>
</feature>